<evidence type="ECO:0000256" key="4">
    <source>
        <dbReference type="ARBA" id="ARBA00022729"/>
    </source>
</evidence>
<proteinExistence type="inferred from homology"/>
<evidence type="ECO:0000256" key="1">
    <source>
        <dbReference type="ARBA" id="ARBA00004613"/>
    </source>
</evidence>
<dbReference type="InterPro" id="IPR008969">
    <property type="entry name" value="CarboxyPept-like_regulatory"/>
</dbReference>
<evidence type="ECO:0000256" key="5">
    <source>
        <dbReference type="SAM" id="MobiDB-lite"/>
    </source>
</evidence>
<organism evidence="7 8">
    <name type="scientific">Streptomyces rugosispiralis</name>
    <dbReference type="NCBI Taxonomy" id="2967341"/>
    <lineage>
        <taxon>Bacteria</taxon>
        <taxon>Bacillati</taxon>
        <taxon>Actinomycetota</taxon>
        <taxon>Actinomycetes</taxon>
        <taxon>Kitasatosporales</taxon>
        <taxon>Streptomycetaceae</taxon>
        <taxon>Streptomyces</taxon>
    </lineage>
</organism>
<dbReference type="Gene3D" id="2.60.40.1120">
    <property type="entry name" value="Carboxypeptidase-like, regulatory domain"/>
    <property type="match status" value="2"/>
</dbReference>
<dbReference type="InterPro" id="IPR033764">
    <property type="entry name" value="Sdr_B"/>
</dbReference>
<evidence type="ECO:0000259" key="6">
    <source>
        <dbReference type="Pfam" id="PF17210"/>
    </source>
</evidence>
<protein>
    <submittedName>
        <fullName evidence="7">Carboxypeptidase regulatory-like domain-containing protein</fullName>
    </submittedName>
</protein>
<accession>A0ABT1UPN8</accession>
<feature type="region of interest" description="Disordered" evidence="5">
    <location>
        <begin position="1"/>
        <end position="47"/>
    </location>
</feature>
<evidence type="ECO:0000313" key="7">
    <source>
        <dbReference type="EMBL" id="MCQ8187099.1"/>
    </source>
</evidence>
<comment type="similarity">
    <text evidence="2">Belongs to the serine-aspartate repeat-containing protein (SDr) family.</text>
</comment>
<keyword evidence="3" id="KW-0964">Secreted</keyword>
<name>A0ABT1UPN8_9ACTN</name>
<sequence>MLIGAAAAHGGPARASLRQPGGHGSASDNTGVSTETGPGPLLNGRVRDAAGDDMAGATLTLISPAGHQVGRAVAHSAGRYELTAPAAGSYVLIAAADGHQPQATTVVLHEEPLPHDVVLSGAGRLDGNVVSAGDGVPVESVMVMVTDVRGDVLASGMTDASGGFGFGELPAGDHTLTVNAPGFRPVALPVQLSGSGATTLEVPLRSGARLRGVVRAGAGRRALTDARVTLVDAAGNVVGTTTTGSDGAYSFTDLDAGSYSLITAGYPPVATTVTLHGQGLDNVHLELAHPDN</sequence>
<reference evidence="7 8" key="1">
    <citation type="submission" date="2022-07" db="EMBL/GenBank/DDBJ databases">
        <authorList>
            <person name="Phongsopitanun W."/>
            <person name="Tanasupawat S."/>
        </authorList>
    </citation>
    <scope>NUCLEOTIDE SEQUENCE [LARGE SCALE GENOMIC DNA]</scope>
    <source>
        <strain evidence="7 8">RCU-064</strain>
    </source>
</reference>
<keyword evidence="8" id="KW-1185">Reference proteome</keyword>
<dbReference type="Proteomes" id="UP001204746">
    <property type="component" value="Unassembled WGS sequence"/>
</dbReference>
<evidence type="ECO:0000313" key="8">
    <source>
        <dbReference type="Proteomes" id="UP001204746"/>
    </source>
</evidence>
<comment type="caution">
    <text evidence="7">The sequence shown here is derived from an EMBL/GenBank/DDBJ whole genome shotgun (WGS) entry which is preliminary data.</text>
</comment>
<comment type="subcellular location">
    <subcellularLocation>
        <location evidence="1">Secreted</location>
    </subcellularLocation>
</comment>
<feature type="domain" description="SD-repeat containing protein B" evidence="6">
    <location>
        <begin position="219"/>
        <end position="282"/>
    </location>
</feature>
<dbReference type="SUPFAM" id="SSF49464">
    <property type="entry name" value="Carboxypeptidase regulatory domain-like"/>
    <property type="match status" value="2"/>
</dbReference>
<dbReference type="Pfam" id="PF17210">
    <property type="entry name" value="SdrD_B"/>
    <property type="match status" value="1"/>
</dbReference>
<feature type="compositionally biased region" description="Polar residues" evidence="5">
    <location>
        <begin position="26"/>
        <end position="36"/>
    </location>
</feature>
<gene>
    <name evidence="7" type="ORF">NP777_02300</name>
</gene>
<dbReference type="SUPFAM" id="SSF49478">
    <property type="entry name" value="Cna protein B-type domain"/>
    <property type="match status" value="1"/>
</dbReference>
<dbReference type="Gene3D" id="2.60.40.10">
    <property type="entry name" value="Immunoglobulins"/>
    <property type="match status" value="1"/>
</dbReference>
<feature type="compositionally biased region" description="Low complexity" evidence="5">
    <location>
        <begin position="1"/>
        <end position="15"/>
    </location>
</feature>
<dbReference type="PANTHER" id="PTHR36108:SF13">
    <property type="entry name" value="COLOSSIN-B-RELATED"/>
    <property type="match status" value="1"/>
</dbReference>
<dbReference type="PANTHER" id="PTHR36108">
    <property type="entry name" value="COLOSSIN-B-RELATED"/>
    <property type="match status" value="1"/>
</dbReference>
<dbReference type="InterPro" id="IPR013783">
    <property type="entry name" value="Ig-like_fold"/>
</dbReference>
<keyword evidence="4" id="KW-0732">Signal</keyword>
<dbReference type="EMBL" id="JANIAA010000001">
    <property type="protein sequence ID" value="MCQ8187099.1"/>
    <property type="molecule type" value="Genomic_DNA"/>
</dbReference>
<dbReference type="Pfam" id="PF13620">
    <property type="entry name" value="CarboxypepD_reg"/>
    <property type="match status" value="2"/>
</dbReference>
<evidence type="ECO:0000256" key="2">
    <source>
        <dbReference type="ARBA" id="ARBA00007257"/>
    </source>
</evidence>
<evidence type="ECO:0000256" key="3">
    <source>
        <dbReference type="ARBA" id="ARBA00022525"/>
    </source>
</evidence>